<feature type="chain" id="PRO_5032886051" description="Protein kinase domain-containing protein" evidence="18">
    <location>
        <begin position="30"/>
        <end position="1022"/>
    </location>
</feature>
<evidence type="ECO:0000256" key="3">
    <source>
        <dbReference type="ARBA" id="ARBA00009592"/>
    </source>
</evidence>
<dbReference type="Pfam" id="PF00069">
    <property type="entry name" value="Pkinase"/>
    <property type="match status" value="1"/>
</dbReference>
<evidence type="ECO:0000256" key="14">
    <source>
        <dbReference type="ARBA" id="ARBA00023170"/>
    </source>
</evidence>
<dbReference type="InterPro" id="IPR001611">
    <property type="entry name" value="Leu-rich_rpt"/>
</dbReference>
<feature type="domain" description="Protein kinase" evidence="19">
    <location>
        <begin position="693"/>
        <end position="977"/>
    </location>
</feature>
<evidence type="ECO:0000256" key="15">
    <source>
        <dbReference type="ARBA" id="ARBA00023180"/>
    </source>
</evidence>
<dbReference type="SUPFAM" id="SSF52047">
    <property type="entry name" value="RNI-like"/>
    <property type="match status" value="1"/>
</dbReference>
<keyword evidence="8" id="KW-0677">Repeat</keyword>
<dbReference type="Gene3D" id="1.10.510.10">
    <property type="entry name" value="Transferase(Phosphotransferase) domain 1"/>
    <property type="match status" value="1"/>
</dbReference>
<dbReference type="PROSITE" id="PS00107">
    <property type="entry name" value="PROTEIN_KINASE_ATP"/>
    <property type="match status" value="1"/>
</dbReference>
<comment type="similarity">
    <text evidence="2">Belongs to the protein kinase superfamily. Ser/Thr protein kinase family.</text>
</comment>
<evidence type="ECO:0000256" key="6">
    <source>
        <dbReference type="ARBA" id="ARBA00022692"/>
    </source>
</evidence>
<keyword evidence="5" id="KW-0808">Transferase</keyword>
<evidence type="ECO:0000256" key="2">
    <source>
        <dbReference type="ARBA" id="ARBA00008684"/>
    </source>
</evidence>
<evidence type="ECO:0000256" key="4">
    <source>
        <dbReference type="ARBA" id="ARBA00022614"/>
    </source>
</evidence>
<evidence type="ECO:0000259" key="19">
    <source>
        <dbReference type="PROSITE" id="PS50011"/>
    </source>
</evidence>
<evidence type="ECO:0000256" key="9">
    <source>
        <dbReference type="ARBA" id="ARBA00022741"/>
    </source>
</evidence>
<feature type="signal peptide" evidence="18">
    <location>
        <begin position="1"/>
        <end position="29"/>
    </location>
</feature>
<keyword evidence="7 18" id="KW-0732">Signal</keyword>
<dbReference type="GO" id="GO:0005524">
    <property type="term" value="F:ATP binding"/>
    <property type="evidence" value="ECO:0007669"/>
    <property type="project" value="UniProtKB-UniRule"/>
</dbReference>
<keyword evidence="14" id="KW-0675">Receptor</keyword>
<evidence type="ECO:0000256" key="16">
    <source>
        <dbReference type="PROSITE-ProRule" id="PRU10141"/>
    </source>
</evidence>
<evidence type="ECO:0000256" key="12">
    <source>
        <dbReference type="ARBA" id="ARBA00022989"/>
    </source>
</evidence>
<organism evidence="20 21">
    <name type="scientific">Rhododendron simsii</name>
    <name type="common">Sims's rhododendron</name>
    <dbReference type="NCBI Taxonomy" id="118357"/>
    <lineage>
        <taxon>Eukaryota</taxon>
        <taxon>Viridiplantae</taxon>
        <taxon>Streptophyta</taxon>
        <taxon>Embryophyta</taxon>
        <taxon>Tracheophyta</taxon>
        <taxon>Spermatophyta</taxon>
        <taxon>Magnoliopsida</taxon>
        <taxon>eudicotyledons</taxon>
        <taxon>Gunneridae</taxon>
        <taxon>Pentapetalae</taxon>
        <taxon>asterids</taxon>
        <taxon>Ericales</taxon>
        <taxon>Ericaceae</taxon>
        <taxon>Ericoideae</taxon>
        <taxon>Rhodoreae</taxon>
        <taxon>Rhododendron</taxon>
    </lineage>
</organism>
<dbReference type="GO" id="GO:0033612">
    <property type="term" value="F:receptor serine/threonine kinase binding"/>
    <property type="evidence" value="ECO:0007669"/>
    <property type="project" value="TreeGrafter"/>
</dbReference>
<accession>A0A834LB98</accession>
<proteinExistence type="inferred from homology"/>
<evidence type="ECO:0000256" key="13">
    <source>
        <dbReference type="ARBA" id="ARBA00023136"/>
    </source>
</evidence>
<dbReference type="Pfam" id="PF23598">
    <property type="entry name" value="LRR_14"/>
    <property type="match status" value="1"/>
</dbReference>
<dbReference type="FunFam" id="3.80.10.10:FF:000824">
    <property type="entry name" value="Receptor-like protein kinase HSL1 isoform A"/>
    <property type="match status" value="1"/>
</dbReference>
<dbReference type="PROSITE" id="PS00108">
    <property type="entry name" value="PROTEIN_KINASE_ST"/>
    <property type="match status" value="1"/>
</dbReference>
<dbReference type="GO" id="GO:0016020">
    <property type="term" value="C:membrane"/>
    <property type="evidence" value="ECO:0007669"/>
    <property type="project" value="UniProtKB-SubCell"/>
</dbReference>
<dbReference type="SUPFAM" id="SSF52058">
    <property type="entry name" value="L domain-like"/>
    <property type="match status" value="1"/>
</dbReference>
<feature type="transmembrane region" description="Helical" evidence="17">
    <location>
        <begin position="636"/>
        <end position="659"/>
    </location>
</feature>
<evidence type="ECO:0000256" key="18">
    <source>
        <dbReference type="SAM" id="SignalP"/>
    </source>
</evidence>
<evidence type="ECO:0000256" key="8">
    <source>
        <dbReference type="ARBA" id="ARBA00022737"/>
    </source>
</evidence>
<dbReference type="Pfam" id="PF00560">
    <property type="entry name" value="LRR_1"/>
    <property type="match status" value="6"/>
</dbReference>
<sequence length="1022" mass="113579">MPKLPSPFPPLPAPFFYFLLTLMPFLVISQPLADQTQTILLTIKQQWGNPPQLSSWSTSSPPCSWPEITCTGGAVTGLNLKNYDITEPIPPSLCDLKNLTVLDLSYNYFPGNFPTVLYNCSSLRYLDLSQNNFVGPIPSDVNRLSSSLRYIDVGANNFSGDIPPAIGGLPELRFLKLYQNLFNGSFPAEIGNLSNLEHLSMPYNPLTPAKIPPEFGNLKKLTYLWITFANLIGEIPANFSGLSSLEHLDLSCNDLEGPIPKALFQLKNLSVVYLYKNRLSGGIPTPIESLNLIEIDLSNNNLSGSISEDFGKLQQLQLLNLYFNQFTGEIPASIGLLPALKNFRVFSNQLNGTLPPEMGLHSNLEAFEVCDNLFTGALPENLCFGRRLKGLVAFSNNLAGEVPKSLTNCVTLRTIQLYDNNFSGEIPAGIYTLFNLSSLMMSNNSFTGNLPSELAWNLSRLEISDNKFSGQIPSAVSSWVRLVVFMASNNQLSGEIPAGLTNLPQLITLNLAGNSLTGDFPTTILSWENLNTLNLSRNRLSGPIPAVIGTLPDLLNLDLSENRFAGQIPAELGRLRLTTLNLSSNQLSGQIPRPFDNLAYDTSFLNNPNLCATTPIPNVRFCSSKTRKLNDLSPKIFVLILVFAVLLFFFTALLTFFMVRDYRRKKLKRNLAAWKLTSFQRFNFTKANILAGLTENNLIGSGGSGKIYRVAVNNFGDYVAVKKIWTKGKLDNNLEKEFSAEVDILGTIRHCNIVKLLCCISSEDSKLLVYEYMENQSLDKWLHVKKKREIDPARRVALDWPKRLEIAIGAAQGLCYMHHDCTPRIVHRDVKSSNILLDSKFKARMADFGLAKILAKRDELNTMSVVAGSFGYMAPEYAYTTKVNEKIDVYSFGVVLLELVTGREANDGDEHTSLAEWAWRRHREGNPVIDALDEYIKEPLNLEEKTRVFNIGLTCTSTIPSSRPSMKEVLQMLHRIGPVEGSEVKKVGTEYDAAPLLASANKYLSSYTRSKKVADDDGDYVV</sequence>
<dbReference type="AlphaFoldDB" id="A0A834LB98"/>
<keyword evidence="12 17" id="KW-1133">Transmembrane helix</keyword>
<comment type="subcellular location">
    <subcellularLocation>
        <location evidence="1">Membrane</location>
        <topology evidence="1">Single-pass membrane protein</topology>
    </subcellularLocation>
</comment>
<dbReference type="GO" id="GO:0051707">
    <property type="term" value="P:response to other organism"/>
    <property type="evidence" value="ECO:0007669"/>
    <property type="project" value="UniProtKB-ARBA"/>
</dbReference>
<dbReference type="FunFam" id="3.80.10.10:FF:000041">
    <property type="entry name" value="LRR receptor-like serine/threonine-protein kinase ERECTA"/>
    <property type="match status" value="1"/>
</dbReference>
<dbReference type="InterPro" id="IPR000719">
    <property type="entry name" value="Prot_kinase_dom"/>
</dbReference>
<dbReference type="PANTHER" id="PTHR48056:SF29">
    <property type="entry name" value="RECEPTOR-LIKE PROTEIN KINASE HSL1"/>
    <property type="match status" value="1"/>
</dbReference>
<dbReference type="FunFam" id="3.30.200.20:FF:000512">
    <property type="entry name" value="Receptor-like protein kinase HSL1"/>
    <property type="match status" value="1"/>
</dbReference>
<dbReference type="FunFam" id="3.80.10.10:FF:000413">
    <property type="entry name" value="Inactive leucine-rich repeat receptor-like protein kinase"/>
    <property type="match status" value="1"/>
</dbReference>
<dbReference type="InterPro" id="IPR013210">
    <property type="entry name" value="LRR_N_plant-typ"/>
</dbReference>
<dbReference type="GO" id="GO:0006952">
    <property type="term" value="P:defense response"/>
    <property type="evidence" value="ECO:0007669"/>
    <property type="project" value="UniProtKB-ARBA"/>
</dbReference>
<dbReference type="InterPro" id="IPR050647">
    <property type="entry name" value="Plant_LRR-RLKs"/>
</dbReference>
<comment type="caution">
    <text evidence="20">The sequence shown here is derived from an EMBL/GenBank/DDBJ whole genome shotgun (WGS) entry which is preliminary data.</text>
</comment>
<dbReference type="FunFam" id="3.80.10.10:FF:000221">
    <property type="entry name" value="Leucine-rich repeat receptor-like protein kinase PXL1"/>
    <property type="match status" value="1"/>
</dbReference>
<keyword evidence="21" id="KW-1185">Reference proteome</keyword>
<dbReference type="PANTHER" id="PTHR48056">
    <property type="entry name" value="LRR RECEPTOR-LIKE SERINE/THREONINE-PROTEIN KINASE-RELATED"/>
    <property type="match status" value="1"/>
</dbReference>
<evidence type="ECO:0000256" key="11">
    <source>
        <dbReference type="ARBA" id="ARBA00022840"/>
    </source>
</evidence>
<keyword evidence="11 16" id="KW-0067">ATP-binding</keyword>
<dbReference type="Proteomes" id="UP000626092">
    <property type="component" value="Unassembled WGS sequence"/>
</dbReference>
<evidence type="ECO:0000313" key="21">
    <source>
        <dbReference type="Proteomes" id="UP000626092"/>
    </source>
</evidence>
<keyword evidence="4" id="KW-0433">Leucine-rich repeat</keyword>
<feature type="binding site" evidence="16">
    <location>
        <position position="723"/>
    </location>
    <ligand>
        <name>ATP</name>
        <dbReference type="ChEBI" id="CHEBI:30616"/>
    </ligand>
</feature>
<protein>
    <recommendedName>
        <fullName evidence="19">Protein kinase domain-containing protein</fullName>
    </recommendedName>
</protein>
<evidence type="ECO:0000256" key="1">
    <source>
        <dbReference type="ARBA" id="ARBA00004167"/>
    </source>
</evidence>
<dbReference type="OrthoDB" id="676979at2759"/>
<dbReference type="EMBL" id="WJXA01000011">
    <property type="protein sequence ID" value="KAF7127075.1"/>
    <property type="molecule type" value="Genomic_DNA"/>
</dbReference>
<evidence type="ECO:0000313" key="20">
    <source>
        <dbReference type="EMBL" id="KAF7127075.1"/>
    </source>
</evidence>
<name>A0A834LB98_RHOSS</name>
<dbReference type="GO" id="GO:0004672">
    <property type="term" value="F:protein kinase activity"/>
    <property type="evidence" value="ECO:0007669"/>
    <property type="project" value="InterPro"/>
</dbReference>
<evidence type="ECO:0000256" key="17">
    <source>
        <dbReference type="SAM" id="Phobius"/>
    </source>
</evidence>
<dbReference type="Pfam" id="PF08263">
    <property type="entry name" value="LRRNT_2"/>
    <property type="match status" value="1"/>
</dbReference>
<dbReference type="InterPro" id="IPR008271">
    <property type="entry name" value="Ser/Thr_kinase_AS"/>
</dbReference>
<comment type="similarity">
    <text evidence="3">Belongs to the RLP family.</text>
</comment>
<dbReference type="SMART" id="SM00220">
    <property type="entry name" value="S_TKc"/>
    <property type="match status" value="1"/>
</dbReference>
<evidence type="ECO:0000256" key="5">
    <source>
        <dbReference type="ARBA" id="ARBA00022679"/>
    </source>
</evidence>
<dbReference type="InterPro" id="IPR003591">
    <property type="entry name" value="Leu-rich_rpt_typical-subtyp"/>
</dbReference>
<dbReference type="InterPro" id="IPR011009">
    <property type="entry name" value="Kinase-like_dom_sf"/>
</dbReference>
<dbReference type="SMART" id="SM00369">
    <property type="entry name" value="LRR_TYP"/>
    <property type="match status" value="7"/>
</dbReference>
<reference evidence="20" key="1">
    <citation type="submission" date="2019-11" db="EMBL/GenBank/DDBJ databases">
        <authorList>
            <person name="Liu Y."/>
            <person name="Hou J."/>
            <person name="Li T.-Q."/>
            <person name="Guan C.-H."/>
            <person name="Wu X."/>
            <person name="Wu H.-Z."/>
            <person name="Ling F."/>
            <person name="Zhang R."/>
            <person name="Shi X.-G."/>
            <person name="Ren J.-P."/>
            <person name="Chen E.-F."/>
            <person name="Sun J.-M."/>
        </authorList>
    </citation>
    <scope>NUCLEOTIDE SEQUENCE</scope>
    <source>
        <strain evidence="20">Adult_tree_wgs_1</strain>
        <tissue evidence="20">Leaves</tissue>
    </source>
</reference>
<keyword evidence="13 17" id="KW-0472">Membrane</keyword>
<keyword evidence="15" id="KW-0325">Glycoprotein</keyword>
<dbReference type="InterPro" id="IPR017441">
    <property type="entry name" value="Protein_kinase_ATP_BS"/>
</dbReference>
<keyword evidence="9 16" id="KW-0547">Nucleotide-binding</keyword>
<dbReference type="SUPFAM" id="SSF56112">
    <property type="entry name" value="Protein kinase-like (PK-like)"/>
    <property type="match status" value="1"/>
</dbReference>
<dbReference type="InterPro" id="IPR032675">
    <property type="entry name" value="LRR_dom_sf"/>
</dbReference>
<gene>
    <name evidence="20" type="ORF">RHSIM_Rhsim11G0049700</name>
</gene>
<keyword evidence="6 17" id="KW-0812">Transmembrane</keyword>
<dbReference type="PROSITE" id="PS50011">
    <property type="entry name" value="PROTEIN_KINASE_DOM"/>
    <property type="match status" value="1"/>
</dbReference>
<keyword evidence="10" id="KW-0418">Kinase</keyword>
<dbReference type="InterPro" id="IPR055414">
    <property type="entry name" value="LRR_R13L4/SHOC2-like"/>
</dbReference>
<evidence type="ECO:0000256" key="10">
    <source>
        <dbReference type="ARBA" id="ARBA00022777"/>
    </source>
</evidence>
<dbReference type="FunFam" id="3.80.10.10:FF:000111">
    <property type="entry name" value="LRR receptor-like serine/threonine-protein kinase ERECTA"/>
    <property type="match status" value="1"/>
</dbReference>
<dbReference type="FunFam" id="1.10.510.10:FF:000714">
    <property type="entry name" value="Kinase family with leucine-rich repeat domain-containing protein"/>
    <property type="match status" value="1"/>
</dbReference>
<dbReference type="Gene3D" id="3.80.10.10">
    <property type="entry name" value="Ribonuclease Inhibitor"/>
    <property type="match status" value="4"/>
</dbReference>
<dbReference type="Pfam" id="PF13855">
    <property type="entry name" value="LRR_8"/>
    <property type="match status" value="1"/>
</dbReference>
<evidence type="ECO:0000256" key="7">
    <source>
        <dbReference type="ARBA" id="ARBA00022729"/>
    </source>
</evidence>
<dbReference type="Gene3D" id="3.30.200.20">
    <property type="entry name" value="Phosphorylase Kinase, domain 1"/>
    <property type="match status" value="1"/>
</dbReference>